<feature type="non-terminal residue" evidence="1">
    <location>
        <position position="1"/>
    </location>
</feature>
<organism evidence="1 2">
    <name type="scientific">Conidiobolus coronatus (strain ATCC 28846 / CBS 209.66 / NRRL 28638)</name>
    <name type="common">Delacroixia coronata</name>
    <dbReference type="NCBI Taxonomy" id="796925"/>
    <lineage>
        <taxon>Eukaryota</taxon>
        <taxon>Fungi</taxon>
        <taxon>Fungi incertae sedis</taxon>
        <taxon>Zoopagomycota</taxon>
        <taxon>Entomophthoromycotina</taxon>
        <taxon>Entomophthoromycetes</taxon>
        <taxon>Entomophthorales</taxon>
        <taxon>Ancylistaceae</taxon>
        <taxon>Conidiobolus</taxon>
    </lineage>
</organism>
<name>A0A137PEU4_CONC2</name>
<dbReference type="EMBL" id="KQ964435">
    <property type="protein sequence ID" value="KXN73507.1"/>
    <property type="molecule type" value="Genomic_DNA"/>
</dbReference>
<proteinExistence type="predicted"/>
<dbReference type="Proteomes" id="UP000070444">
    <property type="component" value="Unassembled WGS sequence"/>
</dbReference>
<evidence type="ECO:0000313" key="2">
    <source>
        <dbReference type="Proteomes" id="UP000070444"/>
    </source>
</evidence>
<reference evidence="1 2" key="1">
    <citation type="journal article" date="2015" name="Genome Biol. Evol.">
        <title>Phylogenomic analyses indicate that early fungi evolved digesting cell walls of algal ancestors of land plants.</title>
        <authorList>
            <person name="Chang Y."/>
            <person name="Wang S."/>
            <person name="Sekimoto S."/>
            <person name="Aerts A.L."/>
            <person name="Choi C."/>
            <person name="Clum A."/>
            <person name="LaButti K.M."/>
            <person name="Lindquist E.A."/>
            <person name="Yee Ngan C."/>
            <person name="Ohm R.A."/>
            <person name="Salamov A.A."/>
            <person name="Grigoriev I.V."/>
            <person name="Spatafora J.W."/>
            <person name="Berbee M.L."/>
        </authorList>
    </citation>
    <scope>NUCLEOTIDE SEQUENCE [LARGE SCALE GENOMIC DNA]</scope>
    <source>
        <strain evidence="1 2">NRRL 28638</strain>
    </source>
</reference>
<dbReference type="AlphaFoldDB" id="A0A137PEU4"/>
<sequence>EIDFSLKNLTDCREKVQKPYYSLGTFEVKQEDNNKFNYFDNEDNLILSIKLICLRDTQLELSSVINKLIDDKVTDLKADAQSEAIHKALQEEGLLSGPNLIIAPKNPFTFRNFSPLALKSAEISTNPFNDRLIYPVFLNSLKVFDKTQQRNGK</sequence>
<gene>
    <name evidence="1" type="ORF">CONCODRAFT_3463</name>
</gene>
<keyword evidence="2" id="KW-1185">Reference proteome</keyword>
<protein>
    <submittedName>
        <fullName evidence="1">Uncharacterized protein</fullName>
    </submittedName>
</protein>
<evidence type="ECO:0000313" key="1">
    <source>
        <dbReference type="EMBL" id="KXN73507.1"/>
    </source>
</evidence>
<accession>A0A137PEU4</accession>